<dbReference type="PROSITE" id="PS01124">
    <property type="entry name" value="HTH_ARAC_FAMILY_2"/>
    <property type="match status" value="1"/>
</dbReference>
<dbReference type="PRINTS" id="PR00032">
    <property type="entry name" value="HTHARAC"/>
</dbReference>
<evidence type="ECO:0000256" key="3">
    <source>
        <dbReference type="ARBA" id="ARBA00023163"/>
    </source>
</evidence>
<dbReference type="Proteomes" id="UP000589292">
    <property type="component" value="Unassembled WGS sequence"/>
</dbReference>
<dbReference type="SMART" id="SM00342">
    <property type="entry name" value="HTH_ARAC"/>
    <property type="match status" value="1"/>
</dbReference>
<evidence type="ECO:0000256" key="1">
    <source>
        <dbReference type="ARBA" id="ARBA00023015"/>
    </source>
</evidence>
<evidence type="ECO:0000259" key="4">
    <source>
        <dbReference type="PROSITE" id="PS01124"/>
    </source>
</evidence>
<keyword evidence="1" id="KW-0805">Transcription regulation</keyword>
<dbReference type="GO" id="GO:0003700">
    <property type="term" value="F:DNA-binding transcription factor activity"/>
    <property type="evidence" value="ECO:0007669"/>
    <property type="project" value="InterPro"/>
</dbReference>
<dbReference type="InterPro" id="IPR009057">
    <property type="entry name" value="Homeodomain-like_sf"/>
</dbReference>
<dbReference type="GO" id="GO:0000976">
    <property type="term" value="F:transcription cis-regulatory region binding"/>
    <property type="evidence" value="ECO:0007669"/>
    <property type="project" value="TreeGrafter"/>
</dbReference>
<dbReference type="Pfam" id="PF12833">
    <property type="entry name" value="HTH_18"/>
    <property type="match status" value="1"/>
</dbReference>
<keyword evidence="6" id="KW-1185">Reference proteome</keyword>
<evidence type="ECO:0000313" key="5">
    <source>
        <dbReference type="EMBL" id="MBA1375987.1"/>
    </source>
</evidence>
<keyword evidence="3" id="KW-0804">Transcription</keyword>
<sequence length="372" mass="40653">MSVEFDRRQLELSAPALPGSAGAGREDAAIAISMLGNRAQLKVQTATTLHFGQWLSWPDWLRHGTSLTCDGPLPRTVSLADDLIIIGNIIDNCDAFALIGKMLAAPRPVMGTAGTLSLLHAPDLGQALRTVVKAIASQNPFVLITFEESEDHIGISLAPPWPMGPLFQFSALTALALVYRAVEALSFADPAEMVLETRICCDPAAQAMLAGFACRKMQSDEAERLRFPSRWQSIQNPDYDPLLWAVAHSKIAAMEMSVSEPDELAKIRDAIARMLASDHRAPRLKQISNALDISSRTLVRMLARHGTSFHALVEQERKAKARLLIADSGISLAEVARLLGFTDMSSFGRSFRQWFGDTPGNIRRSWQNGSPV</sequence>
<dbReference type="PANTHER" id="PTHR47894:SF4">
    <property type="entry name" value="HTH-TYPE TRANSCRIPTIONAL REGULATOR GADX"/>
    <property type="match status" value="1"/>
</dbReference>
<dbReference type="EMBL" id="VDES01000003">
    <property type="protein sequence ID" value="MBA1375987.1"/>
    <property type="molecule type" value="Genomic_DNA"/>
</dbReference>
<dbReference type="InterPro" id="IPR020449">
    <property type="entry name" value="Tscrpt_reg_AraC-type_HTH"/>
</dbReference>
<gene>
    <name evidence="5" type="ORF">FG486_16715</name>
</gene>
<comment type="caution">
    <text evidence="5">The sequence shown here is derived from an EMBL/GenBank/DDBJ whole genome shotgun (WGS) entry which is preliminary data.</text>
</comment>
<dbReference type="GO" id="GO:0005829">
    <property type="term" value="C:cytosol"/>
    <property type="evidence" value="ECO:0007669"/>
    <property type="project" value="TreeGrafter"/>
</dbReference>
<name>A0A7V8RGE9_9SPHN</name>
<dbReference type="SUPFAM" id="SSF46689">
    <property type="entry name" value="Homeodomain-like"/>
    <property type="match status" value="1"/>
</dbReference>
<dbReference type="InterPro" id="IPR018060">
    <property type="entry name" value="HTH_AraC"/>
</dbReference>
<evidence type="ECO:0000313" key="6">
    <source>
        <dbReference type="Proteomes" id="UP000589292"/>
    </source>
</evidence>
<dbReference type="Gene3D" id="1.10.10.60">
    <property type="entry name" value="Homeodomain-like"/>
    <property type="match status" value="1"/>
</dbReference>
<evidence type="ECO:0000256" key="2">
    <source>
        <dbReference type="ARBA" id="ARBA00023125"/>
    </source>
</evidence>
<keyword evidence="2" id="KW-0238">DNA-binding</keyword>
<reference evidence="5 6" key="1">
    <citation type="journal article" date="1994" name="Int. J. Syst. Bacteriol.">
        <title>Phylogenetic positions of novel aerobic, bacteriochlorophyll a-containing bacteria and description of Roseococcus thiosulfatophilus gen. nov., sp. nov., Erythromicrobium ramosum gen. nov., sp. nov., and Erythrobacter litoralis sp. nov.</title>
        <authorList>
            <person name="Yurkov V."/>
            <person name="Stackebrandt E."/>
            <person name="Holmes A."/>
            <person name="Fuerst J.A."/>
            <person name="Hugenholtz P."/>
            <person name="Golecki J."/>
            <person name="Gad'on N."/>
            <person name="Gorlenko V.M."/>
            <person name="Kompantseva E.I."/>
            <person name="Drews G."/>
        </authorList>
    </citation>
    <scope>NUCLEOTIDE SEQUENCE [LARGE SCALE GENOMIC DNA]</scope>
    <source>
        <strain evidence="5 6">KR-99</strain>
    </source>
</reference>
<proteinExistence type="predicted"/>
<accession>A0A7V8RGE9</accession>
<dbReference type="AlphaFoldDB" id="A0A7V8RGE9"/>
<protein>
    <submittedName>
        <fullName evidence="5">Helix-turn-helix transcriptional regulator</fullName>
    </submittedName>
</protein>
<dbReference type="PANTHER" id="PTHR47894">
    <property type="entry name" value="HTH-TYPE TRANSCRIPTIONAL REGULATOR GADX"/>
    <property type="match status" value="1"/>
</dbReference>
<feature type="domain" description="HTH araC/xylS-type" evidence="4">
    <location>
        <begin position="265"/>
        <end position="365"/>
    </location>
</feature>
<organism evidence="5 6">
    <name type="scientific">Sphingomonas ursincola</name>
    <dbReference type="NCBI Taxonomy" id="56361"/>
    <lineage>
        <taxon>Bacteria</taxon>
        <taxon>Pseudomonadati</taxon>
        <taxon>Pseudomonadota</taxon>
        <taxon>Alphaproteobacteria</taxon>
        <taxon>Sphingomonadales</taxon>
        <taxon>Sphingomonadaceae</taxon>
        <taxon>Sphingomonas</taxon>
    </lineage>
</organism>